<gene>
    <name evidence="2" type="ORF">SAMN04488135_12230</name>
</gene>
<name>A0A1M6AIT0_9BURK</name>
<accession>A0A1M6AIT0</accession>
<dbReference type="InterPro" id="IPR042204">
    <property type="entry name" value="2Fe-2S-bd_N"/>
</dbReference>
<dbReference type="Proteomes" id="UP000184226">
    <property type="component" value="Unassembled WGS sequence"/>
</dbReference>
<organism evidence="2 3">
    <name type="scientific">Pollutimonas bauzanensis</name>
    <dbReference type="NCBI Taxonomy" id="658167"/>
    <lineage>
        <taxon>Bacteria</taxon>
        <taxon>Pseudomonadati</taxon>
        <taxon>Pseudomonadota</taxon>
        <taxon>Betaproteobacteria</taxon>
        <taxon>Burkholderiales</taxon>
        <taxon>Alcaligenaceae</taxon>
        <taxon>Pollutimonas</taxon>
    </lineage>
</organism>
<evidence type="ECO:0000256" key="1">
    <source>
        <dbReference type="ARBA" id="ARBA00023002"/>
    </source>
</evidence>
<evidence type="ECO:0000313" key="2">
    <source>
        <dbReference type="EMBL" id="SHI36123.1"/>
    </source>
</evidence>
<keyword evidence="1" id="KW-0560">Oxidoreductase</keyword>
<dbReference type="SUPFAM" id="SSF54292">
    <property type="entry name" value="2Fe-2S ferredoxin-like"/>
    <property type="match status" value="1"/>
</dbReference>
<dbReference type="EMBL" id="FQXE01000022">
    <property type="protein sequence ID" value="SHI36123.1"/>
    <property type="molecule type" value="Genomic_DNA"/>
</dbReference>
<sequence>MFKRLHEAQHALSQQPVTITIDGRPVQCREGDSVAAALFAAGFNSCRDTPVNATPRGPFCMMGVCYDCLVSIDGQPNQQGCMTPARTGMNIERQHGARKVDV</sequence>
<dbReference type="GO" id="GO:0016491">
    <property type="term" value="F:oxidoreductase activity"/>
    <property type="evidence" value="ECO:0007669"/>
    <property type="project" value="UniProtKB-KW"/>
</dbReference>
<dbReference type="Pfam" id="PF13510">
    <property type="entry name" value="Fer2_4"/>
    <property type="match status" value="1"/>
</dbReference>
<dbReference type="STRING" id="658167.SAMN04488135_12230"/>
<dbReference type="InterPro" id="IPR036010">
    <property type="entry name" value="2Fe-2S_ferredoxin-like_sf"/>
</dbReference>
<keyword evidence="3" id="KW-1185">Reference proteome</keyword>
<dbReference type="AlphaFoldDB" id="A0A1M6AIT0"/>
<evidence type="ECO:0000313" key="3">
    <source>
        <dbReference type="Proteomes" id="UP000184226"/>
    </source>
</evidence>
<dbReference type="Gene3D" id="3.10.20.440">
    <property type="entry name" value="2Fe-2S iron-sulphur cluster binding domain, sarcosine oxidase, alpha subunit, N-terminal domain"/>
    <property type="match status" value="1"/>
</dbReference>
<protein>
    <submittedName>
        <fullName evidence="2">2Fe-2S iron-sulfur cluster binding domain-containing protein</fullName>
    </submittedName>
</protein>
<dbReference type="OrthoDB" id="573392at2"/>
<reference evidence="2 3" key="1">
    <citation type="submission" date="2016-11" db="EMBL/GenBank/DDBJ databases">
        <authorList>
            <person name="Jaros S."/>
            <person name="Januszkiewicz K."/>
            <person name="Wedrychowicz H."/>
        </authorList>
    </citation>
    <scope>NUCLEOTIDE SEQUENCE [LARGE SCALE GENOMIC DNA]</scope>
    <source>
        <strain evidence="2 3">CGMCC 1.10190</strain>
    </source>
</reference>
<dbReference type="RefSeq" id="WP_073109673.1">
    <property type="nucleotide sequence ID" value="NZ_FQXE01000022.1"/>
</dbReference>
<dbReference type="GO" id="GO:0051536">
    <property type="term" value="F:iron-sulfur cluster binding"/>
    <property type="evidence" value="ECO:0007669"/>
    <property type="project" value="InterPro"/>
</dbReference>
<proteinExistence type="predicted"/>